<keyword evidence="2" id="KW-1133">Transmembrane helix</keyword>
<protein>
    <submittedName>
        <fullName evidence="3">Uncharacterized protein</fullName>
    </submittedName>
</protein>
<accession>A0ABQ2JBS4</accession>
<keyword evidence="4" id="KW-1185">Reference proteome</keyword>
<evidence type="ECO:0000313" key="4">
    <source>
        <dbReference type="Proteomes" id="UP000605099"/>
    </source>
</evidence>
<keyword evidence="2" id="KW-0472">Membrane</keyword>
<proteinExistence type="predicted"/>
<comment type="caution">
    <text evidence="3">The sequence shown here is derived from an EMBL/GenBank/DDBJ whole genome shotgun (WGS) entry which is preliminary data.</text>
</comment>
<dbReference type="EMBL" id="BMLK01000003">
    <property type="protein sequence ID" value="GGN44256.1"/>
    <property type="molecule type" value="Genomic_DNA"/>
</dbReference>
<name>A0ABQ2JBS4_9SPHN</name>
<feature type="region of interest" description="Disordered" evidence="1">
    <location>
        <begin position="137"/>
        <end position="163"/>
    </location>
</feature>
<gene>
    <name evidence="3" type="ORF">GCM10011349_09140</name>
</gene>
<feature type="compositionally biased region" description="Basic and acidic residues" evidence="1">
    <location>
        <begin position="144"/>
        <end position="156"/>
    </location>
</feature>
<dbReference type="RefSeq" id="WP_188818499.1">
    <property type="nucleotide sequence ID" value="NZ_BMLK01000003.1"/>
</dbReference>
<evidence type="ECO:0000313" key="3">
    <source>
        <dbReference type="EMBL" id="GGN44256.1"/>
    </source>
</evidence>
<reference evidence="4" key="1">
    <citation type="journal article" date="2019" name="Int. J. Syst. Evol. Microbiol.">
        <title>The Global Catalogue of Microorganisms (GCM) 10K type strain sequencing project: providing services to taxonomists for standard genome sequencing and annotation.</title>
        <authorList>
            <consortium name="The Broad Institute Genomics Platform"/>
            <consortium name="The Broad Institute Genome Sequencing Center for Infectious Disease"/>
            <person name="Wu L."/>
            <person name="Ma J."/>
        </authorList>
    </citation>
    <scope>NUCLEOTIDE SEQUENCE [LARGE SCALE GENOMIC DNA]</scope>
    <source>
        <strain evidence="4">CGMCC 1.6784</strain>
    </source>
</reference>
<feature type="transmembrane region" description="Helical" evidence="2">
    <location>
        <begin position="46"/>
        <end position="68"/>
    </location>
</feature>
<organism evidence="3 4">
    <name type="scientific">Novosphingobium indicum</name>
    <dbReference type="NCBI Taxonomy" id="462949"/>
    <lineage>
        <taxon>Bacteria</taxon>
        <taxon>Pseudomonadati</taxon>
        <taxon>Pseudomonadota</taxon>
        <taxon>Alphaproteobacteria</taxon>
        <taxon>Sphingomonadales</taxon>
        <taxon>Sphingomonadaceae</taxon>
        <taxon>Novosphingobium</taxon>
    </lineage>
</organism>
<dbReference type="Proteomes" id="UP000605099">
    <property type="component" value="Unassembled WGS sequence"/>
</dbReference>
<keyword evidence="2" id="KW-0812">Transmembrane</keyword>
<evidence type="ECO:0000256" key="1">
    <source>
        <dbReference type="SAM" id="MobiDB-lite"/>
    </source>
</evidence>
<sequence>MLPFSNMLSGLCVLALALLLWVPASPPALAVRRTFVMPLARWLNAFHRGHGLLLLAALAILALAVFFLDQEAMHILAMAAPEYMTWASTFEAAIWVDALVTTLLVTSGLRAKAGLAVLRSATCRTFRIRLRDKGHRRTVRPRRVRPDAANDDDGGRRSLPRAA</sequence>
<evidence type="ECO:0000256" key="2">
    <source>
        <dbReference type="SAM" id="Phobius"/>
    </source>
</evidence>